<reference evidence="2" key="2">
    <citation type="submission" date="2023-03" db="EMBL/GenBank/DDBJ databases">
        <authorList>
            <consortium name="Wellcome Sanger Institute Data Sharing"/>
        </authorList>
    </citation>
    <scope>NUCLEOTIDE SEQUENCE [LARGE SCALE GENOMIC DNA]</scope>
</reference>
<dbReference type="GO" id="GO:0019894">
    <property type="term" value="F:kinesin binding"/>
    <property type="evidence" value="ECO:0007669"/>
    <property type="project" value="InterPro"/>
</dbReference>
<proteinExistence type="predicted"/>
<dbReference type="GO" id="GO:0044782">
    <property type="term" value="P:cilium organization"/>
    <property type="evidence" value="ECO:0007669"/>
    <property type="project" value="TreeGrafter"/>
</dbReference>
<sequence length="407" mass="47042">MITTPWFWCKFYNCLTHRNLKGCTLDIHPTDTALVVQYKVEATVLGELEEPKVVVQKDSDFLLSQTHTLAQKVVEESPLIHPSKLHEVEQLLFYLQNGKQSNETVLRALARVLREDWKWSIDLATTIISVFFCFSSLLLQFHGMITHFKIGSLCVNIIEYELKKYDLWQDELQKKEQGTRTTAKITVTCTVIFDPAVALFLLLNLGEDTHTELKMRNKNTVHMLLKIVDREDNELLLVVITILKKHSIFLGSKIDNEKHTALLDVVIGILWNITAQPGQRQLSMSILYNISMDHKFRSMFADTDCIPMVYDCGVEMMDIVSWQHVFLHLKYGLKIPMKRALKLKDVWVMKMIRNLSQHDGPANISAISFCWSERHSTVTLLKHTFIEALYFYGSAFYLTLILKSECL</sequence>
<dbReference type="InterPro" id="IPR008658">
    <property type="entry name" value="KAP3"/>
</dbReference>
<keyword evidence="2" id="KW-1185">Reference proteome</keyword>
<accession>A0AAX7VNH5</accession>
<protein>
    <submittedName>
        <fullName evidence="1">Kinesin-associated protein 3a</fullName>
    </submittedName>
</protein>
<evidence type="ECO:0000313" key="1">
    <source>
        <dbReference type="Ensembl" id="ENSACLP00000077581.1"/>
    </source>
</evidence>
<dbReference type="Proteomes" id="UP000265100">
    <property type="component" value="Chromosome 17"/>
</dbReference>
<dbReference type="GO" id="GO:0007018">
    <property type="term" value="P:microtubule-based movement"/>
    <property type="evidence" value="ECO:0007669"/>
    <property type="project" value="TreeGrafter"/>
</dbReference>
<reference evidence="1" key="4">
    <citation type="submission" date="2025-09" db="UniProtKB">
        <authorList>
            <consortium name="Ensembl"/>
        </authorList>
    </citation>
    <scope>IDENTIFICATION</scope>
</reference>
<dbReference type="GeneTree" id="ENSGT00390000003574"/>
<dbReference type="GO" id="GO:0005930">
    <property type="term" value="C:axoneme"/>
    <property type="evidence" value="ECO:0007669"/>
    <property type="project" value="TreeGrafter"/>
</dbReference>
<evidence type="ECO:0000313" key="2">
    <source>
        <dbReference type="Proteomes" id="UP000265100"/>
    </source>
</evidence>
<dbReference type="GO" id="GO:0035869">
    <property type="term" value="C:ciliary transition zone"/>
    <property type="evidence" value="ECO:0007669"/>
    <property type="project" value="TreeGrafter"/>
</dbReference>
<organism evidence="1 2">
    <name type="scientific">Astatotilapia calliptera</name>
    <name type="common">Eastern happy</name>
    <name type="synonym">Chromis callipterus</name>
    <dbReference type="NCBI Taxonomy" id="8154"/>
    <lineage>
        <taxon>Eukaryota</taxon>
        <taxon>Metazoa</taxon>
        <taxon>Chordata</taxon>
        <taxon>Craniata</taxon>
        <taxon>Vertebrata</taxon>
        <taxon>Euteleostomi</taxon>
        <taxon>Actinopterygii</taxon>
        <taxon>Neopterygii</taxon>
        <taxon>Teleostei</taxon>
        <taxon>Neoteleostei</taxon>
        <taxon>Acanthomorphata</taxon>
        <taxon>Ovalentaria</taxon>
        <taxon>Cichlomorphae</taxon>
        <taxon>Cichliformes</taxon>
        <taxon>Cichlidae</taxon>
        <taxon>African cichlids</taxon>
        <taxon>Pseudocrenilabrinae</taxon>
        <taxon>Haplochromini</taxon>
        <taxon>Astatotilapia</taxon>
    </lineage>
</organism>
<dbReference type="Ensembl" id="ENSACLT00000085712.1">
    <property type="protein sequence ID" value="ENSACLP00000077581.1"/>
    <property type="gene ID" value="ENSACLG00000030693.1"/>
</dbReference>
<reference evidence="1 2" key="1">
    <citation type="submission" date="2018-05" db="EMBL/GenBank/DDBJ databases">
        <authorList>
            <person name="Datahose"/>
        </authorList>
    </citation>
    <scope>NUCLEOTIDE SEQUENCE</scope>
</reference>
<dbReference type="AlphaFoldDB" id="A0AAX7VNH5"/>
<name>A0AAX7VNH5_ASTCA</name>
<dbReference type="Pfam" id="PF05804">
    <property type="entry name" value="KAP"/>
    <property type="match status" value="2"/>
</dbReference>
<dbReference type="GO" id="GO:0016939">
    <property type="term" value="C:kinesin II complex"/>
    <property type="evidence" value="ECO:0007669"/>
    <property type="project" value="TreeGrafter"/>
</dbReference>
<dbReference type="PANTHER" id="PTHR15605">
    <property type="entry name" value="KINESIN-ASSOCIATED PROTEINS"/>
    <property type="match status" value="1"/>
</dbReference>
<dbReference type="PANTHER" id="PTHR15605:SF2">
    <property type="entry name" value="KINESIN-ASSOCIATED PROTEIN 3"/>
    <property type="match status" value="1"/>
</dbReference>
<reference evidence="1" key="3">
    <citation type="submission" date="2025-08" db="UniProtKB">
        <authorList>
            <consortium name="Ensembl"/>
        </authorList>
    </citation>
    <scope>IDENTIFICATION</scope>
</reference>
<dbReference type="SMART" id="SM01297">
    <property type="entry name" value="KAP"/>
    <property type="match status" value="1"/>
</dbReference>